<feature type="chain" id="PRO_5046846630" description="Lipoprotein" evidence="1">
    <location>
        <begin position="28"/>
        <end position="180"/>
    </location>
</feature>
<protein>
    <recommendedName>
        <fullName evidence="4">Lipoprotein</fullName>
    </recommendedName>
</protein>
<proteinExistence type="predicted"/>
<keyword evidence="3" id="KW-1185">Reference proteome</keyword>
<dbReference type="EMBL" id="BAAAET010000003">
    <property type="protein sequence ID" value="GAA0695897.1"/>
    <property type="molecule type" value="Genomic_DNA"/>
</dbReference>
<evidence type="ECO:0000313" key="2">
    <source>
        <dbReference type="EMBL" id="GAA0695897.1"/>
    </source>
</evidence>
<dbReference type="Proteomes" id="UP001499915">
    <property type="component" value="Unassembled WGS sequence"/>
</dbReference>
<evidence type="ECO:0000313" key="3">
    <source>
        <dbReference type="Proteomes" id="UP001499915"/>
    </source>
</evidence>
<gene>
    <name evidence="2" type="ORF">GCM10009104_24720</name>
</gene>
<keyword evidence="1" id="KW-0732">Signal</keyword>
<name>A0ABP3TEL4_9GAMM</name>
<sequence>MLNQGQSTGRFSTLRLGSLLAMSVLLAACAQKQPAPPPVAKPAPKPEPKPVLLISDHHTRGSSDASISFTNNTGQTLQYVMFKTSAFTREGKPVNSKKSGRRNAWLRVAGPFAPGQSVGDKVWQKVWRHPNLGCFKIEGAELIFADQSVEYHTTDRFAMLNQSAMRNASCGGKGVRTAAQ</sequence>
<evidence type="ECO:0000256" key="1">
    <source>
        <dbReference type="SAM" id="SignalP"/>
    </source>
</evidence>
<feature type="signal peptide" evidence="1">
    <location>
        <begin position="1"/>
        <end position="27"/>
    </location>
</feature>
<comment type="caution">
    <text evidence="2">The sequence shown here is derived from an EMBL/GenBank/DDBJ whole genome shotgun (WGS) entry which is preliminary data.</text>
</comment>
<evidence type="ECO:0008006" key="4">
    <source>
        <dbReference type="Google" id="ProtNLM"/>
    </source>
</evidence>
<organism evidence="2 3">
    <name type="scientific">Marinobacterium maritimum</name>
    <dbReference type="NCBI Taxonomy" id="500162"/>
    <lineage>
        <taxon>Bacteria</taxon>
        <taxon>Pseudomonadati</taxon>
        <taxon>Pseudomonadota</taxon>
        <taxon>Gammaproteobacteria</taxon>
        <taxon>Oceanospirillales</taxon>
        <taxon>Oceanospirillaceae</taxon>
        <taxon>Marinobacterium</taxon>
    </lineage>
</organism>
<accession>A0ABP3TEL4</accession>
<dbReference type="RefSeq" id="WP_343806373.1">
    <property type="nucleotide sequence ID" value="NZ_BAAAET010000003.1"/>
</dbReference>
<reference evidence="3" key="1">
    <citation type="journal article" date="2019" name="Int. J. Syst. Evol. Microbiol.">
        <title>The Global Catalogue of Microorganisms (GCM) 10K type strain sequencing project: providing services to taxonomists for standard genome sequencing and annotation.</title>
        <authorList>
            <consortium name="The Broad Institute Genomics Platform"/>
            <consortium name="The Broad Institute Genome Sequencing Center for Infectious Disease"/>
            <person name="Wu L."/>
            <person name="Ma J."/>
        </authorList>
    </citation>
    <scope>NUCLEOTIDE SEQUENCE [LARGE SCALE GENOMIC DNA]</scope>
    <source>
        <strain evidence="3">JCM 15134</strain>
    </source>
</reference>